<sequence>MRAANPTWNGKSTQVRKSFLFFTGLELHGIKLDWSIVNVHKGINRYSAEEKEKARKELWRMQVKFEGELCEPINLDSRKRRRTLGSRTSNKRSRESENTELGKRAEHIEAAASGPDGPDQVPVDQGRTHMSSGDAPADPSPVVDKGEAKVEEGLNTSDEKYLKKLDVAQMKRAKREKIEANRPTNRILAGTKPGLSSRKGSNRGHGQGGMDSPCPSRPTTQVEEDADHVHGFVDRMLHDFKIATQERDGLQKRLEEAEKSLKDMEALHAKIGMLEKEKEEMAERVRFMERPDLYELLTEKLRGHQIRGHPYVTQGTLHIDSGLVQALHTGTRLIVPSYH</sequence>
<feature type="region of interest" description="Disordered" evidence="2">
    <location>
        <begin position="80"/>
        <end position="146"/>
    </location>
</feature>
<dbReference type="Proteomes" id="UP001605036">
    <property type="component" value="Unassembled WGS sequence"/>
</dbReference>
<organism evidence="3 4">
    <name type="scientific">Riccia fluitans</name>
    <dbReference type="NCBI Taxonomy" id="41844"/>
    <lineage>
        <taxon>Eukaryota</taxon>
        <taxon>Viridiplantae</taxon>
        <taxon>Streptophyta</taxon>
        <taxon>Embryophyta</taxon>
        <taxon>Marchantiophyta</taxon>
        <taxon>Marchantiopsida</taxon>
        <taxon>Marchantiidae</taxon>
        <taxon>Marchantiales</taxon>
        <taxon>Ricciaceae</taxon>
        <taxon>Riccia</taxon>
    </lineage>
</organism>
<comment type="caution">
    <text evidence="3">The sequence shown here is derived from an EMBL/GenBank/DDBJ whole genome shotgun (WGS) entry which is preliminary data.</text>
</comment>
<reference evidence="3 4" key="1">
    <citation type="submission" date="2024-09" db="EMBL/GenBank/DDBJ databases">
        <title>Chromosome-scale assembly of Riccia fluitans.</title>
        <authorList>
            <person name="Paukszto L."/>
            <person name="Sawicki J."/>
            <person name="Karawczyk K."/>
            <person name="Piernik-Szablinska J."/>
            <person name="Szczecinska M."/>
            <person name="Mazdziarz M."/>
        </authorList>
    </citation>
    <scope>NUCLEOTIDE SEQUENCE [LARGE SCALE GENOMIC DNA]</scope>
    <source>
        <strain evidence="3">Rf_01</strain>
        <tissue evidence="3">Aerial parts of the thallus</tissue>
    </source>
</reference>
<keyword evidence="1" id="KW-0175">Coiled coil</keyword>
<evidence type="ECO:0000256" key="2">
    <source>
        <dbReference type="SAM" id="MobiDB-lite"/>
    </source>
</evidence>
<accession>A0ABD1ZB56</accession>
<name>A0ABD1ZB56_9MARC</name>
<feature type="region of interest" description="Disordered" evidence="2">
    <location>
        <begin position="174"/>
        <end position="222"/>
    </location>
</feature>
<keyword evidence="4" id="KW-1185">Reference proteome</keyword>
<evidence type="ECO:0000313" key="3">
    <source>
        <dbReference type="EMBL" id="KAL2643882.1"/>
    </source>
</evidence>
<dbReference type="EMBL" id="JBHFFA010000002">
    <property type="protein sequence ID" value="KAL2643882.1"/>
    <property type="molecule type" value="Genomic_DNA"/>
</dbReference>
<feature type="coiled-coil region" evidence="1">
    <location>
        <begin position="240"/>
        <end position="284"/>
    </location>
</feature>
<evidence type="ECO:0000313" key="4">
    <source>
        <dbReference type="Proteomes" id="UP001605036"/>
    </source>
</evidence>
<dbReference type="AlphaFoldDB" id="A0ABD1ZB56"/>
<gene>
    <name evidence="3" type="ORF">R1flu_011469</name>
</gene>
<evidence type="ECO:0000256" key="1">
    <source>
        <dbReference type="SAM" id="Coils"/>
    </source>
</evidence>
<proteinExistence type="predicted"/>
<protein>
    <submittedName>
        <fullName evidence="3">Uncharacterized protein</fullName>
    </submittedName>
</protein>
<feature type="compositionally biased region" description="Basic and acidic residues" evidence="2">
    <location>
        <begin position="92"/>
        <end position="109"/>
    </location>
</feature>